<dbReference type="AlphaFoldDB" id="A0A0D1LN49"/>
<keyword evidence="3" id="KW-0813">Transport</keyword>
<feature type="transmembrane region" description="Helical" evidence="8">
    <location>
        <begin position="141"/>
        <end position="171"/>
    </location>
</feature>
<dbReference type="RefSeq" id="WP_043985307.1">
    <property type="nucleotide sequence ID" value="NZ_LXSC01000035.1"/>
</dbReference>
<evidence type="ECO:0000256" key="6">
    <source>
        <dbReference type="ARBA" id="ARBA00022989"/>
    </source>
</evidence>
<organism evidence="9 10">
    <name type="scientific">Mycolicibacterium llatzerense</name>
    <dbReference type="NCBI Taxonomy" id="280871"/>
    <lineage>
        <taxon>Bacteria</taxon>
        <taxon>Bacillati</taxon>
        <taxon>Actinomycetota</taxon>
        <taxon>Actinomycetes</taxon>
        <taxon>Mycobacteriales</taxon>
        <taxon>Mycobacteriaceae</taxon>
        <taxon>Mycolicibacterium</taxon>
    </lineage>
</organism>
<comment type="subcellular location">
    <subcellularLocation>
        <location evidence="1 8">Cell membrane</location>
        <topology evidence="1 8">Multi-pass membrane protein</topology>
    </subcellularLocation>
</comment>
<evidence type="ECO:0000256" key="8">
    <source>
        <dbReference type="RuleBase" id="RU363041"/>
    </source>
</evidence>
<keyword evidence="4 8" id="KW-1003">Cell membrane</keyword>
<dbReference type="STRING" id="280871.TL10_08585"/>
<feature type="transmembrane region" description="Helical" evidence="8">
    <location>
        <begin position="31"/>
        <end position="53"/>
    </location>
</feature>
<evidence type="ECO:0000256" key="2">
    <source>
        <dbReference type="ARBA" id="ARBA00009142"/>
    </source>
</evidence>
<dbReference type="PANTHER" id="PTHR30269:SF0">
    <property type="entry name" value="MEMBRANE TRANSPORTER PROTEIN YFCA-RELATED"/>
    <property type="match status" value="1"/>
</dbReference>
<evidence type="ECO:0000313" key="10">
    <source>
        <dbReference type="Proteomes" id="UP000032221"/>
    </source>
</evidence>
<proteinExistence type="inferred from homology"/>
<evidence type="ECO:0000256" key="4">
    <source>
        <dbReference type="ARBA" id="ARBA00022475"/>
    </source>
</evidence>
<reference evidence="9 10" key="1">
    <citation type="submission" date="2015-01" db="EMBL/GenBank/DDBJ databases">
        <title>Genome sequence of Mycobacterium llatzerense and Mycobacterium immunogenum recovered from brain abscess.</title>
        <authorList>
            <person name="Greninger A.L."/>
            <person name="Langelier C."/>
            <person name="Cunningham G."/>
            <person name="Chiu C.Y."/>
            <person name="Miller S."/>
        </authorList>
    </citation>
    <scope>NUCLEOTIDE SEQUENCE [LARGE SCALE GENOMIC DNA]</scope>
    <source>
        <strain evidence="9 10">CLUC14</strain>
    </source>
</reference>
<evidence type="ECO:0000256" key="5">
    <source>
        <dbReference type="ARBA" id="ARBA00022692"/>
    </source>
</evidence>
<dbReference type="InterPro" id="IPR002781">
    <property type="entry name" value="TM_pro_TauE-like"/>
</dbReference>
<feature type="transmembrane region" description="Helical" evidence="8">
    <location>
        <begin position="74"/>
        <end position="93"/>
    </location>
</feature>
<accession>A0A0D1LN49</accession>
<evidence type="ECO:0000256" key="1">
    <source>
        <dbReference type="ARBA" id="ARBA00004651"/>
    </source>
</evidence>
<dbReference type="Pfam" id="PF01925">
    <property type="entry name" value="TauE"/>
    <property type="match status" value="1"/>
</dbReference>
<feature type="transmembrane region" description="Helical" evidence="8">
    <location>
        <begin position="191"/>
        <end position="221"/>
    </location>
</feature>
<keyword evidence="6 8" id="KW-1133">Transmembrane helix</keyword>
<dbReference type="PANTHER" id="PTHR30269">
    <property type="entry name" value="TRANSMEMBRANE PROTEIN YFCA"/>
    <property type="match status" value="1"/>
</dbReference>
<feature type="transmembrane region" description="Helical" evidence="8">
    <location>
        <begin position="233"/>
        <end position="251"/>
    </location>
</feature>
<evidence type="ECO:0000256" key="3">
    <source>
        <dbReference type="ARBA" id="ARBA00022448"/>
    </source>
</evidence>
<keyword evidence="10" id="KW-1185">Reference proteome</keyword>
<keyword evidence="5 8" id="KW-0812">Transmembrane</keyword>
<keyword evidence="7 8" id="KW-0472">Membrane</keyword>
<evidence type="ECO:0000313" key="9">
    <source>
        <dbReference type="EMBL" id="KIU17391.1"/>
    </source>
</evidence>
<sequence length="252" mass="25898">MTALAITAVLLAGVAAGVINAVVGSGSLITFPVLMAVGYPPLVANMSNSVGLVPGNFTGAYGYRHELGGQGARIVRLGAVSLVGAIVGAVLLLKLPPGAFTAVVPWLILLAGVLVLVQPLLRRALDARRGTERTTDHAVPLYLGIFGCAVYGGYFGAAQGIIMMALFGLFVSEDLQRLNGVKNISVGLVNSVAAIIFIVVGQVAWLPALLLAVGSTIGGYIGAKIGRRLPPNALRACIVVVSVVAFTVMMLR</sequence>
<name>A0A0D1LN49_9MYCO</name>
<comment type="similarity">
    <text evidence="2 8">Belongs to the 4-toluene sulfonate uptake permease (TSUP) (TC 2.A.102) family.</text>
</comment>
<evidence type="ECO:0000256" key="7">
    <source>
        <dbReference type="ARBA" id="ARBA00023136"/>
    </source>
</evidence>
<dbReference type="Proteomes" id="UP000032221">
    <property type="component" value="Unassembled WGS sequence"/>
</dbReference>
<dbReference type="PATRIC" id="fig|280871.6.peg.1775"/>
<gene>
    <name evidence="9" type="ORF">TL10_08585</name>
</gene>
<dbReference type="EMBL" id="JXST01000009">
    <property type="protein sequence ID" value="KIU17391.1"/>
    <property type="molecule type" value="Genomic_DNA"/>
</dbReference>
<dbReference type="GO" id="GO:0005886">
    <property type="term" value="C:plasma membrane"/>
    <property type="evidence" value="ECO:0007669"/>
    <property type="project" value="UniProtKB-SubCell"/>
</dbReference>
<protein>
    <recommendedName>
        <fullName evidence="8">Probable membrane transporter protein</fullName>
    </recommendedName>
</protein>
<comment type="caution">
    <text evidence="9">The sequence shown here is derived from an EMBL/GenBank/DDBJ whole genome shotgun (WGS) entry which is preliminary data.</text>
</comment>
<feature type="transmembrane region" description="Helical" evidence="8">
    <location>
        <begin position="99"/>
        <end position="121"/>
    </location>
</feature>
<dbReference type="InterPro" id="IPR052017">
    <property type="entry name" value="TSUP"/>
</dbReference>